<accession>A0A812PLT7</accession>
<dbReference type="PANTHER" id="PTHR33281:SF20">
    <property type="match status" value="1"/>
</dbReference>
<dbReference type="PANTHER" id="PTHR33281">
    <property type="entry name" value="UPF0187 PROTEIN YNEE"/>
    <property type="match status" value="1"/>
</dbReference>
<evidence type="ECO:0000256" key="2">
    <source>
        <dbReference type="ARBA" id="ARBA00022448"/>
    </source>
</evidence>
<protein>
    <submittedName>
        <fullName evidence="9">Uncharacterized protein</fullName>
    </submittedName>
</protein>
<dbReference type="AlphaFoldDB" id="A0A812PLT7"/>
<organism evidence="9 10">
    <name type="scientific">Symbiodinium necroappetens</name>
    <dbReference type="NCBI Taxonomy" id="1628268"/>
    <lineage>
        <taxon>Eukaryota</taxon>
        <taxon>Sar</taxon>
        <taxon>Alveolata</taxon>
        <taxon>Dinophyceae</taxon>
        <taxon>Suessiales</taxon>
        <taxon>Symbiodiniaceae</taxon>
        <taxon>Symbiodinium</taxon>
    </lineage>
</organism>
<dbReference type="EMBL" id="CAJNJA010014908">
    <property type="protein sequence ID" value="CAE7352700.1"/>
    <property type="molecule type" value="Genomic_DNA"/>
</dbReference>
<sequence length="445" mass="50171">MIVYDARQWTLLMILRVHGSVFPKGLCWALPNAFIAALLHWMLRRYTPDADGDGVPDAIQNMTGVDVIWSGYTFVLGFLVVFRNNQAYSRFWEGATLISQVRGEWFNAVSSLFAFTSRKPEKAEEVYAFRQLLIRLASMMYCAALQQTVGMSLFCIRQNTLSEEGIAPGHLEFLEAANDQCEVLLQWVQQLIIESHDAGVVDVPPPILSRAFQELSRGIVTLNNARKIKDIPFPFPYAQMLVCMLVVHWLVTPMLASLVIESWWWAAVMSFLVTGSFWTLMHIAMEIDQPFGADANDLPIKAMMKDYNRSLLSLLNSATQKSPSFALQKMTPAFVQSKDANLTFSIRKRLIRSSSEEDSEFHVRESERLRNSEAFTRFHTDSGSGTPRERTFSERMNAHEAQAPQGADATEGQDPSDSKLAVAEESFSAQKPAESILSRGFIEMI</sequence>
<evidence type="ECO:0000313" key="9">
    <source>
        <dbReference type="EMBL" id="CAE7352700.1"/>
    </source>
</evidence>
<evidence type="ECO:0000256" key="5">
    <source>
        <dbReference type="ARBA" id="ARBA00023065"/>
    </source>
</evidence>
<keyword evidence="10" id="KW-1185">Reference proteome</keyword>
<feature type="region of interest" description="Disordered" evidence="7">
    <location>
        <begin position="396"/>
        <end position="433"/>
    </location>
</feature>
<feature type="transmembrane region" description="Helical" evidence="8">
    <location>
        <begin position="21"/>
        <end position="43"/>
    </location>
</feature>
<comment type="caution">
    <text evidence="9">The sequence shown here is derived from an EMBL/GenBank/DDBJ whole genome shotgun (WGS) entry which is preliminary data.</text>
</comment>
<proteinExistence type="predicted"/>
<keyword evidence="4 8" id="KW-1133">Transmembrane helix</keyword>
<evidence type="ECO:0000256" key="8">
    <source>
        <dbReference type="SAM" id="Phobius"/>
    </source>
</evidence>
<feature type="transmembrane region" description="Helical" evidence="8">
    <location>
        <begin position="233"/>
        <end position="251"/>
    </location>
</feature>
<dbReference type="GO" id="GO:0005254">
    <property type="term" value="F:chloride channel activity"/>
    <property type="evidence" value="ECO:0007669"/>
    <property type="project" value="InterPro"/>
</dbReference>
<comment type="subcellular location">
    <subcellularLocation>
        <location evidence="1">Membrane</location>
        <topology evidence="1">Multi-pass membrane protein</topology>
    </subcellularLocation>
</comment>
<evidence type="ECO:0000256" key="6">
    <source>
        <dbReference type="ARBA" id="ARBA00023136"/>
    </source>
</evidence>
<reference evidence="9" key="1">
    <citation type="submission" date="2021-02" db="EMBL/GenBank/DDBJ databases">
        <authorList>
            <person name="Dougan E. K."/>
            <person name="Rhodes N."/>
            <person name="Thang M."/>
            <person name="Chan C."/>
        </authorList>
    </citation>
    <scope>NUCLEOTIDE SEQUENCE</scope>
</reference>
<feature type="transmembrane region" description="Helical" evidence="8">
    <location>
        <begin position="63"/>
        <end position="82"/>
    </location>
</feature>
<keyword evidence="6 8" id="KW-0472">Membrane</keyword>
<evidence type="ECO:0000256" key="3">
    <source>
        <dbReference type="ARBA" id="ARBA00022692"/>
    </source>
</evidence>
<name>A0A812PLT7_9DINO</name>
<evidence type="ECO:0000313" key="10">
    <source>
        <dbReference type="Proteomes" id="UP000601435"/>
    </source>
</evidence>
<dbReference type="OrthoDB" id="1368at2759"/>
<evidence type="ECO:0000256" key="1">
    <source>
        <dbReference type="ARBA" id="ARBA00004141"/>
    </source>
</evidence>
<gene>
    <name evidence="9" type="ORF">SNEC2469_LOCUS9172</name>
</gene>
<feature type="region of interest" description="Disordered" evidence="7">
    <location>
        <begin position="372"/>
        <end position="391"/>
    </location>
</feature>
<dbReference type="Proteomes" id="UP000601435">
    <property type="component" value="Unassembled WGS sequence"/>
</dbReference>
<evidence type="ECO:0000256" key="7">
    <source>
        <dbReference type="SAM" id="MobiDB-lite"/>
    </source>
</evidence>
<evidence type="ECO:0000256" key="4">
    <source>
        <dbReference type="ARBA" id="ARBA00022989"/>
    </source>
</evidence>
<dbReference type="GO" id="GO:0016020">
    <property type="term" value="C:membrane"/>
    <property type="evidence" value="ECO:0007669"/>
    <property type="project" value="UniProtKB-SubCell"/>
</dbReference>
<keyword evidence="3 8" id="KW-0812">Transmembrane</keyword>
<dbReference type="InterPro" id="IPR044669">
    <property type="entry name" value="YneE/VCCN1/2-like"/>
</dbReference>
<feature type="transmembrane region" description="Helical" evidence="8">
    <location>
        <begin position="263"/>
        <end position="281"/>
    </location>
</feature>
<keyword evidence="5" id="KW-0406">Ion transport</keyword>
<keyword evidence="2" id="KW-0813">Transport</keyword>
<dbReference type="Pfam" id="PF25539">
    <property type="entry name" value="Bestrophin_2"/>
    <property type="match status" value="1"/>
</dbReference>